<evidence type="ECO:0000313" key="1">
    <source>
        <dbReference type="EMBL" id="RXR08638.1"/>
    </source>
</evidence>
<dbReference type="AlphaFoldDB" id="A0A4V1N1K7"/>
<name>A0A4V1N1K7_9GAMM</name>
<dbReference type="Proteomes" id="UP000289784">
    <property type="component" value="Unassembled WGS sequence"/>
</dbReference>
<comment type="caution">
    <text evidence="1">The sequence shown here is derived from an EMBL/GenBank/DDBJ whole genome shotgun (WGS) entry which is preliminary data.</text>
</comment>
<gene>
    <name evidence="1" type="ORF">EPA99_02110</name>
</gene>
<keyword evidence="2" id="KW-1185">Reference proteome</keyword>
<protein>
    <submittedName>
        <fullName evidence="1">Uncharacterized protein</fullName>
    </submittedName>
</protein>
<organism evidence="1 2">
    <name type="scientific">Pseudoxanthomonas composti</name>
    <dbReference type="NCBI Taxonomy" id="2137479"/>
    <lineage>
        <taxon>Bacteria</taxon>
        <taxon>Pseudomonadati</taxon>
        <taxon>Pseudomonadota</taxon>
        <taxon>Gammaproteobacteria</taxon>
        <taxon>Lysobacterales</taxon>
        <taxon>Lysobacteraceae</taxon>
        <taxon>Pseudoxanthomonas</taxon>
    </lineage>
</organism>
<accession>A0A4V1N1K7</accession>
<reference evidence="1 2" key="1">
    <citation type="submission" date="2019-01" db="EMBL/GenBank/DDBJ databases">
        <title>Pseudoxanthomonas composti sp. nov., isolated from compost.</title>
        <authorList>
            <person name="Yang G."/>
        </authorList>
    </citation>
    <scope>NUCLEOTIDE SEQUENCE [LARGE SCALE GENOMIC DNA]</scope>
    <source>
        <strain evidence="1 2">GSS15</strain>
    </source>
</reference>
<dbReference type="RefSeq" id="WP_129469529.1">
    <property type="nucleotide sequence ID" value="NZ_SAWZ01000001.1"/>
</dbReference>
<sequence>MSQLIQTRVAEVSGRISAAWQAEAAWTPRFNQVLAAAAREACRDLHAIDAEEVSHRLGLVLLDLGAITRAQLPRVGAFLG</sequence>
<evidence type="ECO:0000313" key="2">
    <source>
        <dbReference type="Proteomes" id="UP000289784"/>
    </source>
</evidence>
<dbReference type="EMBL" id="SAWZ01000001">
    <property type="protein sequence ID" value="RXR08638.1"/>
    <property type="molecule type" value="Genomic_DNA"/>
</dbReference>
<proteinExistence type="predicted"/>